<keyword evidence="4 6" id="KW-1133">Transmembrane helix</keyword>
<evidence type="ECO:0000313" key="7">
    <source>
        <dbReference type="EMBL" id="MBU5437432.1"/>
    </source>
</evidence>
<sequence>MLLIDKYAYTNNLRNYNPMAKVLFAIGGIFLSLIFNSVYIDISIIVVMTLLIIAVAKIPIKSYFKLLLVPLGFLLISIITIIITFSKDSIYIYSFTLFNKTFGITSSSLKQGLKLTTRVVSSISSTYFLILTTPLNDLIRVFNKLKMPDLLIELIILTYRAIFIFLEEWRNIYVAQDMKFGYDGLKNSYNSIGLLVRNLFIRIFIRYKDMITTLDCKLYEGKFKLGD</sequence>
<keyword evidence="8" id="KW-1185">Reference proteome</keyword>
<dbReference type="CDD" id="cd16914">
    <property type="entry name" value="EcfT"/>
    <property type="match status" value="1"/>
</dbReference>
<evidence type="ECO:0000256" key="3">
    <source>
        <dbReference type="ARBA" id="ARBA00022692"/>
    </source>
</evidence>
<dbReference type="PANTHER" id="PTHR43723">
    <property type="entry name" value="COBALT TRANSPORT PROTEIN CBIQ"/>
    <property type="match status" value="1"/>
</dbReference>
<feature type="transmembrane region" description="Helical" evidence="6">
    <location>
        <begin position="22"/>
        <end position="54"/>
    </location>
</feature>
<comment type="caution">
    <text evidence="7">The sequence shown here is derived from an EMBL/GenBank/DDBJ whole genome shotgun (WGS) entry which is preliminary data.</text>
</comment>
<dbReference type="Proteomes" id="UP000749471">
    <property type="component" value="Unassembled WGS sequence"/>
</dbReference>
<keyword evidence="5 6" id="KW-0472">Membrane</keyword>
<keyword evidence="3 6" id="KW-0812">Transmembrane</keyword>
<evidence type="ECO:0000256" key="2">
    <source>
        <dbReference type="ARBA" id="ARBA00022475"/>
    </source>
</evidence>
<evidence type="ECO:0000256" key="5">
    <source>
        <dbReference type="ARBA" id="ARBA00023136"/>
    </source>
</evidence>
<organism evidence="7 8">
    <name type="scientific">Tissierella simiarum</name>
    <dbReference type="NCBI Taxonomy" id="2841534"/>
    <lineage>
        <taxon>Bacteria</taxon>
        <taxon>Bacillati</taxon>
        <taxon>Bacillota</taxon>
        <taxon>Tissierellia</taxon>
        <taxon>Tissierellales</taxon>
        <taxon>Tissierellaceae</taxon>
        <taxon>Tissierella</taxon>
    </lineage>
</organism>
<proteinExistence type="predicted"/>
<reference evidence="7 8" key="1">
    <citation type="submission" date="2021-06" db="EMBL/GenBank/DDBJ databases">
        <authorList>
            <person name="Sun Q."/>
            <person name="Li D."/>
        </authorList>
    </citation>
    <scope>NUCLEOTIDE SEQUENCE [LARGE SCALE GENOMIC DNA]</scope>
    <source>
        <strain evidence="7 8">MSJ-40</strain>
    </source>
</reference>
<gene>
    <name evidence="7" type="primary">cbiQ</name>
    <name evidence="7" type="ORF">KQI42_05390</name>
</gene>
<comment type="subcellular location">
    <subcellularLocation>
        <location evidence="1">Cell membrane</location>
        <topology evidence="1">Multi-pass membrane protein</topology>
    </subcellularLocation>
</comment>
<evidence type="ECO:0000256" key="6">
    <source>
        <dbReference type="SAM" id="Phobius"/>
    </source>
</evidence>
<dbReference type="InterPro" id="IPR003339">
    <property type="entry name" value="ABC/ECF_trnsptr_transmembrane"/>
</dbReference>
<dbReference type="NCBIfam" id="TIGR02454">
    <property type="entry name" value="ECF_T_CbiQ"/>
    <property type="match status" value="1"/>
</dbReference>
<name>A0ABS6E3E3_9FIRM</name>
<dbReference type="EMBL" id="JAHLPM010000003">
    <property type="protein sequence ID" value="MBU5437432.1"/>
    <property type="molecule type" value="Genomic_DNA"/>
</dbReference>
<evidence type="ECO:0000256" key="1">
    <source>
        <dbReference type="ARBA" id="ARBA00004651"/>
    </source>
</evidence>
<evidence type="ECO:0000313" key="8">
    <source>
        <dbReference type="Proteomes" id="UP000749471"/>
    </source>
</evidence>
<dbReference type="InterPro" id="IPR012809">
    <property type="entry name" value="ECF_CbiQ"/>
</dbReference>
<dbReference type="PANTHER" id="PTHR43723:SF1">
    <property type="entry name" value="COBALT TRANSPORT PROTEIN CBIQ"/>
    <property type="match status" value="1"/>
</dbReference>
<accession>A0ABS6E3E3</accession>
<keyword evidence="2" id="KW-1003">Cell membrane</keyword>
<evidence type="ECO:0000256" key="4">
    <source>
        <dbReference type="ARBA" id="ARBA00022989"/>
    </source>
</evidence>
<dbReference type="Pfam" id="PF02361">
    <property type="entry name" value="CbiQ"/>
    <property type="match status" value="1"/>
</dbReference>
<feature type="transmembrane region" description="Helical" evidence="6">
    <location>
        <begin position="66"/>
        <end position="85"/>
    </location>
</feature>
<dbReference type="InterPro" id="IPR052770">
    <property type="entry name" value="Cobalt_transport_CbiQ"/>
</dbReference>
<protein>
    <submittedName>
        <fullName evidence="7">Cobalt ECF transporter T component CbiQ</fullName>
    </submittedName>
</protein>